<dbReference type="EMBL" id="SDDZ01000003">
    <property type="protein sequence ID" value="RXJ50462.1"/>
    <property type="molecule type" value="Genomic_DNA"/>
</dbReference>
<accession>A0A4Q0XJK0</accession>
<dbReference type="InterPro" id="IPR001763">
    <property type="entry name" value="Rhodanese-like_dom"/>
</dbReference>
<dbReference type="InterPro" id="IPR050229">
    <property type="entry name" value="GlpE_sulfurtransferase"/>
</dbReference>
<dbReference type="Proteomes" id="UP000289792">
    <property type="component" value="Unassembled WGS sequence"/>
</dbReference>
<dbReference type="PANTHER" id="PTHR43031:SF1">
    <property type="entry name" value="PYRIDINE NUCLEOTIDE-DISULPHIDE OXIDOREDUCTASE"/>
    <property type="match status" value="1"/>
</dbReference>
<name>A0A4Q0XJK0_9FLAO</name>
<protein>
    <submittedName>
        <fullName evidence="2">Rhodanese-like domain-containing protein</fullName>
    </submittedName>
</protein>
<dbReference type="SUPFAM" id="SSF52821">
    <property type="entry name" value="Rhodanese/Cell cycle control phosphatase"/>
    <property type="match status" value="1"/>
</dbReference>
<dbReference type="InterPro" id="IPR036873">
    <property type="entry name" value="Rhodanese-like_dom_sf"/>
</dbReference>
<dbReference type="AlphaFoldDB" id="A0A4Q0XJK0"/>
<dbReference type="Pfam" id="PF00581">
    <property type="entry name" value="Rhodanese"/>
    <property type="match status" value="1"/>
</dbReference>
<reference evidence="2 3" key="1">
    <citation type="submission" date="2019-01" db="EMBL/GenBank/DDBJ databases">
        <title>Genome sequence of the Antarctic species Gelidibacter gilvus ACAM 158(T).</title>
        <authorList>
            <person name="Bowman J.P."/>
        </authorList>
    </citation>
    <scope>NUCLEOTIDE SEQUENCE [LARGE SCALE GENOMIC DNA]</scope>
    <source>
        <strain evidence="2 3">IC158</strain>
    </source>
</reference>
<dbReference type="SMART" id="SM00450">
    <property type="entry name" value="RHOD"/>
    <property type="match status" value="1"/>
</dbReference>
<gene>
    <name evidence="2" type="ORF">ESZ48_06745</name>
</gene>
<evidence type="ECO:0000313" key="2">
    <source>
        <dbReference type="EMBL" id="RXJ50462.1"/>
    </source>
</evidence>
<dbReference type="RefSeq" id="WP_129016581.1">
    <property type="nucleotide sequence ID" value="NZ_SDDZ01000003.1"/>
</dbReference>
<dbReference type="OrthoDB" id="9800872at2"/>
<evidence type="ECO:0000313" key="3">
    <source>
        <dbReference type="Proteomes" id="UP000289792"/>
    </source>
</evidence>
<dbReference type="CDD" id="cd00158">
    <property type="entry name" value="RHOD"/>
    <property type="match status" value="1"/>
</dbReference>
<dbReference type="PANTHER" id="PTHR43031">
    <property type="entry name" value="FAD-DEPENDENT OXIDOREDUCTASE"/>
    <property type="match status" value="1"/>
</dbReference>
<organism evidence="2 3">
    <name type="scientific">Gelidibacter gilvus</name>
    <dbReference type="NCBI Taxonomy" id="59602"/>
    <lineage>
        <taxon>Bacteria</taxon>
        <taxon>Pseudomonadati</taxon>
        <taxon>Bacteroidota</taxon>
        <taxon>Flavobacteriia</taxon>
        <taxon>Flavobacteriales</taxon>
        <taxon>Flavobacteriaceae</taxon>
        <taxon>Gelidibacter</taxon>
    </lineage>
</organism>
<evidence type="ECO:0000259" key="1">
    <source>
        <dbReference type="PROSITE" id="PS50206"/>
    </source>
</evidence>
<comment type="caution">
    <text evidence="2">The sequence shown here is derived from an EMBL/GenBank/DDBJ whole genome shotgun (WGS) entry which is preliminary data.</text>
</comment>
<feature type="domain" description="Rhodanese" evidence="1">
    <location>
        <begin position="21"/>
        <end position="102"/>
    </location>
</feature>
<sequence>MISKLKALLGIKPAPNYSQLLKEGGIIVDVRSKEEFAGGHIKGSKNIPLQILSSNLNLLKNKNKPVITCCASGMRSASAKNLLKSKGFTEVYNGGGWNSLNNKI</sequence>
<keyword evidence="3" id="KW-1185">Reference proteome</keyword>
<dbReference type="Gene3D" id="3.40.250.10">
    <property type="entry name" value="Rhodanese-like domain"/>
    <property type="match status" value="1"/>
</dbReference>
<dbReference type="PROSITE" id="PS50206">
    <property type="entry name" value="RHODANESE_3"/>
    <property type="match status" value="1"/>
</dbReference>
<proteinExistence type="predicted"/>